<evidence type="ECO:0000256" key="1">
    <source>
        <dbReference type="SAM" id="MobiDB-lite"/>
    </source>
</evidence>
<organism evidence="2 3">
    <name type="scientific">Caldibacillus debilis</name>
    <dbReference type="NCBI Taxonomy" id="301148"/>
    <lineage>
        <taxon>Bacteria</taxon>
        <taxon>Bacillati</taxon>
        <taxon>Bacillota</taxon>
        <taxon>Bacilli</taxon>
        <taxon>Bacillales</taxon>
        <taxon>Bacillaceae</taxon>
        <taxon>Caldibacillus</taxon>
    </lineage>
</organism>
<evidence type="ECO:0000313" key="2">
    <source>
        <dbReference type="EMBL" id="KYD10601.1"/>
    </source>
</evidence>
<dbReference type="Proteomes" id="UP000075683">
    <property type="component" value="Unassembled WGS sequence"/>
</dbReference>
<evidence type="ECO:0000313" key="3">
    <source>
        <dbReference type="Proteomes" id="UP000075683"/>
    </source>
</evidence>
<feature type="compositionally biased region" description="Basic and acidic residues" evidence="1">
    <location>
        <begin position="53"/>
        <end position="66"/>
    </location>
</feature>
<feature type="region of interest" description="Disordered" evidence="1">
    <location>
        <begin position="1"/>
        <end position="66"/>
    </location>
</feature>
<accession>A0A150LE27</accession>
<name>A0A150LE27_9BACI</name>
<sequence length="66" mass="6795">MKIRPAASDGDGWMQTVDKRSANAFAGQPAGTAGGSGIPGTGGRFPGFRGRRTRDPDPVEKGRPPA</sequence>
<dbReference type="AlphaFoldDB" id="A0A150LE27"/>
<reference evidence="2 3" key="1">
    <citation type="submission" date="2016-01" db="EMBL/GenBank/DDBJ databases">
        <title>Draft Genome Sequences of Seven Thermophilic Sporeformers Isolated from Foods.</title>
        <authorList>
            <person name="Berendsen E.M."/>
            <person name="Wells-Bennik M.H."/>
            <person name="Krawcyk A.O."/>
            <person name="De Jong A."/>
            <person name="Holsappel S."/>
            <person name="Eijlander R.T."/>
            <person name="Kuipers O.P."/>
        </authorList>
    </citation>
    <scope>NUCLEOTIDE SEQUENCE [LARGE SCALE GENOMIC DNA]</scope>
    <source>
        <strain evidence="2 3">B4135</strain>
    </source>
</reference>
<comment type="caution">
    <text evidence="2">The sequence shown here is derived from an EMBL/GenBank/DDBJ whole genome shotgun (WGS) entry which is preliminary data.</text>
</comment>
<dbReference type="STRING" id="301148.B4135_3402"/>
<gene>
    <name evidence="2" type="ORF">B4135_3402</name>
</gene>
<proteinExistence type="predicted"/>
<protein>
    <submittedName>
        <fullName evidence="2">Uncharacterized protein</fullName>
    </submittedName>
</protein>
<dbReference type="EMBL" id="LQYT01000117">
    <property type="protein sequence ID" value="KYD10601.1"/>
    <property type="molecule type" value="Genomic_DNA"/>
</dbReference>
<feature type="compositionally biased region" description="Gly residues" evidence="1">
    <location>
        <begin position="32"/>
        <end position="45"/>
    </location>
</feature>